<evidence type="ECO:0000256" key="3">
    <source>
        <dbReference type="ARBA" id="ARBA00022692"/>
    </source>
</evidence>
<keyword evidence="4 8" id="KW-1133">Transmembrane helix</keyword>
<accession>A0A0D2EAE2</accession>
<feature type="transmembrane region" description="Helical" evidence="8">
    <location>
        <begin position="244"/>
        <end position="264"/>
    </location>
</feature>
<evidence type="ECO:0000256" key="1">
    <source>
        <dbReference type="ARBA" id="ARBA00004141"/>
    </source>
</evidence>
<evidence type="ECO:0000259" key="9">
    <source>
        <dbReference type="Pfam" id="PF00999"/>
    </source>
</evidence>
<feature type="transmembrane region" description="Helical" evidence="8">
    <location>
        <begin position="77"/>
        <end position="96"/>
    </location>
</feature>
<feature type="transmembrane region" description="Helical" evidence="8">
    <location>
        <begin position="285"/>
        <end position="316"/>
    </location>
</feature>
<evidence type="ECO:0000256" key="6">
    <source>
        <dbReference type="ARBA" id="ARBA00023136"/>
    </source>
</evidence>
<dbReference type="PANTHER" id="PTHR32468">
    <property type="entry name" value="CATION/H + ANTIPORTER"/>
    <property type="match status" value="1"/>
</dbReference>
<dbReference type="OrthoDB" id="2687058at2759"/>
<feature type="transmembrane region" description="Helical" evidence="8">
    <location>
        <begin position="48"/>
        <end position="65"/>
    </location>
</feature>
<keyword evidence="6 8" id="KW-0472">Membrane</keyword>
<feature type="compositionally biased region" description="Low complexity" evidence="7">
    <location>
        <begin position="868"/>
        <end position="886"/>
    </location>
</feature>
<evidence type="ECO:0000256" key="7">
    <source>
        <dbReference type="SAM" id="MobiDB-lite"/>
    </source>
</evidence>
<reference evidence="10" key="1">
    <citation type="submission" date="2015-01" db="EMBL/GenBank/DDBJ databases">
        <title>The Genome Sequence of Cladophialophora bantiana CBS 173.52.</title>
        <authorList>
            <consortium name="The Broad Institute Genomics Platform"/>
            <person name="Cuomo C."/>
            <person name="de Hoog S."/>
            <person name="Gorbushina A."/>
            <person name="Stielow B."/>
            <person name="Teixiera M."/>
            <person name="Abouelleil A."/>
            <person name="Chapman S.B."/>
            <person name="Priest M."/>
            <person name="Young S.K."/>
            <person name="Wortman J."/>
            <person name="Nusbaum C."/>
            <person name="Birren B."/>
        </authorList>
    </citation>
    <scope>NUCLEOTIDE SEQUENCE [LARGE SCALE GENOMIC DNA]</scope>
    <source>
        <strain evidence="10">CBS 173.52</strain>
    </source>
</reference>
<dbReference type="Gene3D" id="1.20.1530.20">
    <property type="match status" value="1"/>
</dbReference>
<dbReference type="HOGENOM" id="CLU_005126_10_0_1"/>
<evidence type="ECO:0000313" key="10">
    <source>
        <dbReference type="EMBL" id="KIW87056.1"/>
    </source>
</evidence>
<feature type="transmembrane region" description="Helical" evidence="8">
    <location>
        <begin position="430"/>
        <end position="450"/>
    </location>
</feature>
<dbReference type="InterPro" id="IPR006153">
    <property type="entry name" value="Cation/H_exchanger_TM"/>
</dbReference>
<feature type="transmembrane region" description="Helical" evidence="8">
    <location>
        <begin position="336"/>
        <end position="357"/>
    </location>
</feature>
<evidence type="ECO:0000256" key="4">
    <source>
        <dbReference type="ARBA" id="ARBA00022989"/>
    </source>
</evidence>
<feature type="transmembrane region" description="Helical" evidence="8">
    <location>
        <begin position="364"/>
        <end position="385"/>
    </location>
</feature>
<gene>
    <name evidence="10" type="ORF">Z519_12353</name>
</gene>
<feature type="domain" description="Cation/H+ exchanger transmembrane" evidence="9">
    <location>
        <begin position="59"/>
        <end position="445"/>
    </location>
</feature>
<feature type="transmembrane region" description="Helical" evidence="8">
    <location>
        <begin position="140"/>
        <end position="165"/>
    </location>
</feature>
<proteinExistence type="predicted"/>
<dbReference type="AlphaFoldDB" id="A0A0D2EAE2"/>
<dbReference type="VEuPathDB" id="FungiDB:Z519_12353"/>
<dbReference type="GO" id="GO:0016020">
    <property type="term" value="C:membrane"/>
    <property type="evidence" value="ECO:0007669"/>
    <property type="project" value="UniProtKB-SubCell"/>
</dbReference>
<evidence type="ECO:0000313" key="11">
    <source>
        <dbReference type="Proteomes" id="UP000053789"/>
    </source>
</evidence>
<comment type="subcellular location">
    <subcellularLocation>
        <location evidence="1">Membrane</location>
        <topology evidence="1">Multi-pass membrane protein</topology>
    </subcellularLocation>
</comment>
<organism evidence="10 11">
    <name type="scientific">Cladophialophora bantiana (strain ATCC 10958 / CBS 173.52 / CDC B-1940 / NIH 8579)</name>
    <name type="common">Xylohypha bantiana</name>
    <dbReference type="NCBI Taxonomy" id="1442370"/>
    <lineage>
        <taxon>Eukaryota</taxon>
        <taxon>Fungi</taxon>
        <taxon>Dikarya</taxon>
        <taxon>Ascomycota</taxon>
        <taxon>Pezizomycotina</taxon>
        <taxon>Eurotiomycetes</taxon>
        <taxon>Chaetothyriomycetidae</taxon>
        <taxon>Chaetothyriales</taxon>
        <taxon>Herpotrichiellaceae</taxon>
        <taxon>Cladophialophora</taxon>
    </lineage>
</organism>
<dbReference type="EMBL" id="KN847007">
    <property type="protein sequence ID" value="KIW87056.1"/>
    <property type="molecule type" value="Genomic_DNA"/>
</dbReference>
<dbReference type="GO" id="GO:1902600">
    <property type="term" value="P:proton transmembrane transport"/>
    <property type="evidence" value="ECO:0007669"/>
    <property type="project" value="InterPro"/>
</dbReference>
<evidence type="ECO:0000256" key="2">
    <source>
        <dbReference type="ARBA" id="ARBA00022448"/>
    </source>
</evidence>
<dbReference type="InterPro" id="IPR050794">
    <property type="entry name" value="CPA2_transporter"/>
</dbReference>
<sequence>MATATVTEFITKTVNATAATSTASSRATPQGGVFEGLNPTHYDPKNPITLFIIQAAIVIILTRIIHVPLAYLRQPRVIAEVITGILLGPSVMGRIPGFTNAIFPPSSMPAFTLAANLGLVLFLFLVGLEVDLRFLASNWRIALSVGALGMALPFGLGCGIAWGLYRDFRSDAGLAPISFGVYMLFIGVAMAITAFPVLCRILTTLKLLSTPVGVIVLSAGVGNDVVGWILLALCVALVNSGAGLTALWILLVAVGYTLFLVFAFRPVVMWFLRKTGSLANGPTQTVVALTILLVLASAFFTGIIGIHPIFGAFVIGLMLPHEGGFAVKLTEKIEDLVGVLFLPLYFALSGLSTNLGLLNNGLTWGYVIGVCAIAFIGKIAGGTVAARLNGLVWRESFTIGVLMSCKGLVELIVLNIGLQAKILSTRTFTIFVVMALITTFATTPLTTWLYPPWYQRKLELWKQGKIDWDGNPLRPDTDTESTSDADILRKTNVAKRVLVYLRLDGLPSLFTMVSLFSHKPEEEAVEPQNQAPNYEPLMNNPQALSSVVSLRRPLQVHGLRLMELTERESSVMRVAEIEEFAGRDPVIKAFGTFGQSCDIAVGGQIAVVPDHSFSGTLLSRARDLKSDLVLVPWSETGTMSEYPSLFDAKPGDPLANKQFATLAAEIFEKARTSCHVGVILDKTVLCTPFGASKIDSPVAERPTRQLNRTFTGVSLADQMNSTVHFKLADSGRSRLFVLYQGDSEDDLFAVRLGLQLAKNKKVDLKILNARAGRGDSDTVHQDADTDHDNKMAAISKVHTLRTPLDFEFDTLRSSILDFGFGERATVVDVHLSGLDAVVAAISEPSPAETLVIIGRGTFHPTTNPPVNAGAGESSMSSSMAMTGVAGPSSAREEGRALGPLATQLVKVIRERQLQAGLLVVQARREHAADAPDAFGGFGAPPNPLDVRDLKGTALAKKMSALSDDD</sequence>
<dbReference type="Pfam" id="PF00999">
    <property type="entry name" value="Na_H_Exchanger"/>
    <property type="match status" value="1"/>
</dbReference>
<keyword evidence="2" id="KW-0813">Transport</keyword>
<feature type="region of interest" description="Disordered" evidence="7">
    <location>
        <begin position="862"/>
        <end position="892"/>
    </location>
</feature>
<feature type="transmembrane region" description="Helical" evidence="8">
    <location>
        <begin position="214"/>
        <end position="238"/>
    </location>
</feature>
<name>A0A0D2EAE2_CLAB1</name>
<feature type="transmembrane region" description="Helical" evidence="8">
    <location>
        <begin position="397"/>
        <end position="418"/>
    </location>
</feature>
<evidence type="ECO:0000256" key="5">
    <source>
        <dbReference type="ARBA" id="ARBA00023065"/>
    </source>
</evidence>
<keyword evidence="3 8" id="KW-0812">Transmembrane</keyword>
<dbReference type="Proteomes" id="UP000053789">
    <property type="component" value="Unassembled WGS sequence"/>
</dbReference>
<dbReference type="PANTHER" id="PTHR32468:SF0">
    <property type="entry name" value="K(+)_H(+) ANTIPORTER 1"/>
    <property type="match status" value="1"/>
</dbReference>
<dbReference type="GO" id="GO:0015297">
    <property type="term" value="F:antiporter activity"/>
    <property type="evidence" value="ECO:0007669"/>
    <property type="project" value="InterPro"/>
</dbReference>
<dbReference type="InterPro" id="IPR038770">
    <property type="entry name" value="Na+/solute_symporter_sf"/>
</dbReference>
<feature type="transmembrane region" description="Helical" evidence="8">
    <location>
        <begin position="108"/>
        <end position="128"/>
    </location>
</feature>
<dbReference type="GeneID" id="27705281"/>
<feature type="transmembrane region" description="Helical" evidence="8">
    <location>
        <begin position="177"/>
        <end position="202"/>
    </location>
</feature>
<keyword evidence="5" id="KW-0406">Ion transport</keyword>
<dbReference type="RefSeq" id="XP_016613725.1">
    <property type="nucleotide sequence ID" value="XM_016770059.1"/>
</dbReference>
<protein>
    <recommendedName>
        <fullName evidence="9">Cation/H+ exchanger transmembrane domain-containing protein</fullName>
    </recommendedName>
</protein>
<keyword evidence="11" id="KW-1185">Reference proteome</keyword>
<evidence type="ECO:0000256" key="8">
    <source>
        <dbReference type="SAM" id="Phobius"/>
    </source>
</evidence>